<accession>A0A3L8DYP4</accession>
<feature type="domain" description="ISXO2-like transposase" evidence="1">
    <location>
        <begin position="74"/>
        <end position="213"/>
    </location>
</feature>
<proteinExistence type="predicted"/>
<dbReference type="OrthoDB" id="10052789at2759"/>
<dbReference type="AlphaFoldDB" id="A0A3L8DYP4"/>
<name>A0A3L8DYP4_OOCBI</name>
<dbReference type="PANTHER" id="PTHR47163:SF2">
    <property type="entry name" value="SI:DKEY-17M8.2"/>
    <property type="match status" value="1"/>
</dbReference>
<gene>
    <name evidence="2" type="ORF">DMN91_001622</name>
</gene>
<sequence length="312" mass="36369">MCNFKISALTNTWFERAALDITKICRLISYFLLLNSPRQLFLQEELSITSRTAVDWINFCRELLAQWLLHNEEQIGGPNVVVEIDEAKFGRRKYHRGRLITGQWLFGGVERHTGRFFVVPVKQRSSQILIPIVRRFIAPGTIILRDCWKAYNNLKNYNYIHCVVNHSENFVDPHTGAHTQNIERLWRDIRHGVPRYGTRDYHYVHYLAEFIFKPLITMTCCCLHNMLCSQSTGRAMYAPSGFLDEDNNIFTGQIRYGEWREEPANGLVRLCHQGGNRHATNACVLRDTWTEYFNGPGAVPWQERLILGTNVY</sequence>
<dbReference type="Proteomes" id="UP000279307">
    <property type="component" value="Chromosome 2"/>
</dbReference>
<dbReference type="InterPro" id="IPR024445">
    <property type="entry name" value="Tnp_ISXO2-like"/>
</dbReference>
<organism evidence="2">
    <name type="scientific">Ooceraea biroi</name>
    <name type="common">Clonal raider ant</name>
    <name type="synonym">Cerapachys biroi</name>
    <dbReference type="NCBI Taxonomy" id="2015173"/>
    <lineage>
        <taxon>Eukaryota</taxon>
        <taxon>Metazoa</taxon>
        <taxon>Ecdysozoa</taxon>
        <taxon>Arthropoda</taxon>
        <taxon>Hexapoda</taxon>
        <taxon>Insecta</taxon>
        <taxon>Pterygota</taxon>
        <taxon>Neoptera</taxon>
        <taxon>Endopterygota</taxon>
        <taxon>Hymenoptera</taxon>
        <taxon>Apocrita</taxon>
        <taxon>Aculeata</taxon>
        <taxon>Formicoidea</taxon>
        <taxon>Formicidae</taxon>
        <taxon>Dorylinae</taxon>
        <taxon>Ooceraea</taxon>
    </lineage>
</organism>
<evidence type="ECO:0000259" key="1">
    <source>
        <dbReference type="SMART" id="SM01126"/>
    </source>
</evidence>
<dbReference type="InterPro" id="IPR053164">
    <property type="entry name" value="IS1016-like_transposase"/>
</dbReference>
<comment type="caution">
    <text evidence="2">The sequence shown here is derived from an EMBL/GenBank/DDBJ whole genome shotgun (WGS) entry which is preliminary data.</text>
</comment>
<evidence type="ECO:0000313" key="2">
    <source>
        <dbReference type="EMBL" id="RLU25466.1"/>
    </source>
</evidence>
<protein>
    <recommendedName>
        <fullName evidence="1">ISXO2-like transposase domain-containing protein</fullName>
    </recommendedName>
</protein>
<dbReference type="PANTHER" id="PTHR47163">
    <property type="entry name" value="DDE_TNP_IS1595 DOMAIN-CONTAINING PROTEIN"/>
    <property type="match status" value="1"/>
</dbReference>
<dbReference type="EMBL" id="QOIP01000002">
    <property type="protein sequence ID" value="RLU25466.1"/>
    <property type="molecule type" value="Genomic_DNA"/>
</dbReference>
<dbReference type="Pfam" id="PF12762">
    <property type="entry name" value="DDE_Tnp_IS1595"/>
    <property type="match status" value="1"/>
</dbReference>
<reference evidence="2" key="2">
    <citation type="submission" date="2018-07" db="EMBL/GenBank/DDBJ databases">
        <authorList>
            <person name="Mckenzie S.K."/>
            <person name="Kronauer D.J.C."/>
        </authorList>
    </citation>
    <scope>NUCLEOTIDE SEQUENCE</scope>
    <source>
        <strain evidence="2">Clonal line C1</strain>
    </source>
</reference>
<dbReference type="SMART" id="SM01126">
    <property type="entry name" value="DDE_Tnp_IS1595"/>
    <property type="match status" value="1"/>
</dbReference>
<reference evidence="2" key="1">
    <citation type="journal article" date="2018" name="Genome Res.">
        <title>The genomic architecture and molecular evolution of ant odorant receptors.</title>
        <authorList>
            <person name="McKenzie S.K."/>
            <person name="Kronauer D.J.C."/>
        </authorList>
    </citation>
    <scope>NUCLEOTIDE SEQUENCE [LARGE SCALE GENOMIC DNA]</scope>
    <source>
        <strain evidence="2">Clonal line C1</strain>
    </source>
</reference>
<dbReference type="NCBIfam" id="NF033547">
    <property type="entry name" value="transpos_IS1595"/>
    <property type="match status" value="1"/>
</dbReference>